<dbReference type="SFLD" id="SFLDG01212">
    <property type="entry name" value="Phytoene_synthase_like"/>
    <property type="match status" value="1"/>
</dbReference>
<gene>
    <name evidence="1" type="primary">hpnC</name>
    <name evidence="1" type="ORF">LNKW23_04870</name>
</gene>
<dbReference type="SUPFAM" id="SSF48576">
    <property type="entry name" value="Terpenoid synthases"/>
    <property type="match status" value="1"/>
</dbReference>
<dbReference type="Gene3D" id="1.10.600.10">
    <property type="entry name" value="Farnesyl Diphosphate Synthase"/>
    <property type="match status" value="1"/>
</dbReference>
<dbReference type="NCBIfam" id="TIGR03464">
    <property type="entry name" value="HpnC"/>
    <property type="match status" value="1"/>
</dbReference>
<keyword evidence="2" id="KW-1185">Reference proteome</keyword>
<comment type="caution">
    <text evidence="1">The sequence shown here is derived from an EMBL/GenBank/DDBJ whole genome shotgun (WGS) entry which is preliminary data.</text>
</comment>
<evidence type="ECO:0000313" key="2">
    <source>
        <dbReference type="Proteomes" id="UP001239909"/>
    </source>
</evidence>
<dbReference type="Proteomes" id="UP001239909">
    <property type="component" value="Unassembled WGS sequence"/>
</dbReference>
<reference evidence="1 2" key="1">
    <citation type="submission" date="2023-04" db="EMBL/GenBank/DDBJ databases">
        <title>Marinoamorphus aggregata gen. nov., sp. Nov., isolate from tissue of brittle star Ophioplocus japonicus.</title>
        <authorList>
            <person name="Kawano K."/>
            <person name="Sawayama S."/>
            <person name="Nakagawa S."/>
        </authorList>
    </citation>
    <scope>NUCLEOTIDE SEQUENCE [LARGE SCALE GENOMIC DNA]</scope>
    <source>
        <strain evidence="1 2">NKW23</strain>
    </source>
</reference>
<dbReference type="EMBL" id="BSYI01000003">
    <property type="protein sequence ID" value="GMG81274.1"/>
    <property type="molecule type" value="Genomic_DNA"/>
</dbReference>
<dbReference type="PANTHER" id="PTHR31480">
    <property type="entry name" value="BIFUNCTIONAL LYCOPENE CYCLASE/PHYTOENE SYNTHASE"/>
    <property type="match status" value="1"/>
</dbReference>
<dbReference type="InterPro" id="IPR017827">
    <property type="entry name" value="HSQ_synthase_HpnC"/>
</dbReference>
<dbReference type="InterPro" id="IPR002060">
    <property type="entry name" value="Squ/phyt_synthse"/>
</dbReference>
<dbReference type="Pfam" id="PF00494">
    <property type="entry name" value="SQS_PSY"/>
    <property type="match status" value="1"/>
</dbReference>
<name>A0ABQ6LD40_9RHOB</name>
<dbReference type="SFLD" id="SFLDG01018">
    <property type="entry name" value="Squalene/Phytoene_Synthase_Lik"/>
    <property type="match status" value="1"/>
</dbReference>
<evidence type="ECO:0000313" key="1">
    <source>
        <dbReference type="EMBL" id="GMG81274.1"/>
    </source>
</evidence>
<dbReference type="SFLD" id="SFLDS00005">
    <property type="entry name" value="Isoprenoid_Synthase_Type_I"/>
    <property type="match status" value="1"/>
</dbReference>
<proteinExistence type="predicted"/>
<dbReference type="InterPro" id="IPR008949">
    <property type="entry name" value="Isoprenoid_synthase_dom_sf"/>
</dbReference>
<organism evidence="1 2">
    <name type="scientific">Paralimibaculum aggregatum</name>
    <dbReference type="NCBI Taxonomy" id="3036245"/>
    <lineage>
        <taxon>Bacteria</taxon>
        <taxon>Pseudomonadati</taxon>
        <taxon>Pseudomonadota</taxon>
        <taxon>Alphaproteobacteria</taxon>
        <taxon>Rhodobacterales</taxon>
        <taxon>Paracoccaceae</taxon>
        <taxon>Paralimibaculum</taxon>
    </lineage>
</organism>
<accession>A0ABQ6LD40</accession>
<protein>
    <submittedName>
        <fullName evidence="1">Squalene synthase HpnC</fullName>
    </submittedName>
</protein>
<sequence length="317" mass="33885">MPANPGQGTETVENMQEPLGSDLAMPAIAAAAQAEPEILAPSGKDAAGENFPVGSRLIAPALRPHVMRYYAFARAADDIADAPELSPDEKVRRLDLMEAGLAPAARWPAVAVRLGESLRETGVPVAHASDLLVAFRRDAGKARYADWAELLDYCRYSAHPVGRFLLDLHSEAPETGAMGDALCAALQVLNHLQDCGEDRRALDRVYLPQDWMAEEGMALGDLDAAAASPALRRVIGRCLDASDALLDRAAPLSRAIRSRRLGAEVAAIQRLARRLSARLRREDPLALRVKHSRRDLAHGALAGLLRAAGLSALAGPA</sequence>
<dbReference type="InterPro" id="IPR044843">
    <property type="entry name" value="Trans_IPPS_bact-type"/>
</dbReference>